<name>A0A1I8EKV0_WUCBA</name>
<accession>A0A1I8EKV0</accession>
<dbReference type="AlphaFoldDB" id="A0A1I8EKV0"/>
<reference evidence="1" key="1">
    <citation type="submission" date="2016-11" db="UniProtKB">
        <authorList>
            <consortium name="WormBaseParasite"/>
        </authorList>
    </citation>
    <scope>IDENTIFICATION</scope>
    <source>
        <strain evidence="1">pt0022</strain>
    </source>
</reference>
<sequence>MHFTWTKDYYLSRFVTPTKFLASELEYNGKGRERLQLLKYLISATNTFLETLRPYRSLEDFLLLVRSEVMFHELEAAVPPSKSVVDGFSERNKLFNSTETTKKRKVVEIHFDPLVMHTISLLWYNRKINCYRVRMGPPPPLPIFSPVKLKLPNLQDMADEFSEENMQLLLRKAVAVLAAHLEMESSVAYLISRIIAARIKRMCFNLNLSHQRRVEGRETAFPSALMHALRLENIRDVTELQEFYRNRVVFYHDRVLLSCTQKYERAMKKFAPFQAEKISHFTDEVSLKCAPP</sequence>
<proteinExistence type="predicted"/>
<protein>
    <submittedName>
        <fullName evidence="1">Uncharacterized protein</fullName>
    </submittedName>
</protein>
<dbReference type="WBParaSite" id="maker-PairedContig_2819-snap-gene-3.36-mRNA-1">
    <property type="protein sequence ID" value="maker-PairedContig_2819-snap-gene-3.36-mRNA-1"/>
    <property type="gene ID" value="maker-PairedContig_2819-snap-gene-3.36"/>
</dbReference>
<organism evidence="1">
    <name type="scientific">Wuchereria bancrofti</name>
    <dbReference type="NCBI Taxonomy" id="6293"/>
    <lineage>
        <taxon>Eukaryota</taxon>
        <taxon>Metazoa</taxon>
        <taxon>Ecdysozoa</taxon>
        <taxon>Nematoda</taxon>
        <taxon>Chromadorea</taxon>
        <taxon>Rhabditida</taxon>
        <taxon>Spirurina</taxon>
        <taxon>Spiruromorpha</taxon>
        <taxon>Filarioidea</taxon>
        <taxon>Onchocercidae</taxon>
        <taxon>Wuchereria</taxon>
    </lineage>
</organism>
<evidence type="ECO:0000313" key="1">
    <source>
        <dbReference type="WBParaSite" id="maker-PairedContig_2819-snap-gene-3.36-mRNA-1"/>
    </source>
</evidence>